<dbReference type="PANTHER" id="PTHR43479:SF11">
    <property type="entry name" value="ACREF_ENVCD OPERON REPRESSOR-RELATED"/>
    <property type="match status" value="1"/>
</dbReference>
<dbReference type="GO" id="GO:0003677">
    <property type="term" value="F:DNA binding"/>
    <property type="evidence" value="ECO:0007669"/>
    <property type="project" value="UniProtKB-UniRule"/>
</dbReference>
<name>A0A387ASX2_9LACO</name>
<gene>
    <name evidence="4" type="ORF">D7I45_06075</name>
</gene>
<dbReference type="Proteomes" id="UP000272003">
    <property type="component" value="Chromosome"/>
</dbReference>
<evidence type="ECO:0000313" key="5">
    <source>
        <dbReference type="Proteomes" id="UP000272003"/>
    </source>
</evidence>
<dbReference type="SUPFAM" id="SSF46689">
    <property type="entry name" value="Homeodomain-like"/>
    <property type="match status" value="1"/>
</dbReference>
<dbReference type="InterPro" id="IPR050624">
    <property type="entry name" value="HTH-type_Tx_Regulator"/>
</dbReference>
<feature type="domain" description="HTH tetR-type" evidence="3">
    <location>
        <begin position="19"/>
        <end position="79"/>
    </location>
</feature>
<dbReference type="PRINTS" id="PR00455">
    <property type="entry name" value="HTHTETR"/>
</dbReference>
<dbReference type="AlphaFoldDB" id="A0A387ASX2"/>
<dbReference type="InterPro" id="IPR009057">
    <property type="entry name" value="Homeodomain-like_sf"/>
</dbReference>
<dbReference type="OrthoDB" id="9780824at2"/>
<dbReference type="KEGG" id="abom:D7I45_06075"/>
<proteinExistence type="predicted"/>
<dbReference type="PANTHER" id="PTHR43479">
    <property type="entry name" value="ACREF/ENVCD OPERON REPRESSOR-RELATED"/>
    <property type="match status" value="1"/>
</dbReference>
<evidence type="ECO:0000313" key="4">
    <source>
        <dbReference type="EMBL" id="AYF93057.1"/>
    </source>
</evidence>
<dbReference type="RefSeq" id="WP_120784821.1">
    <property type="nucleotide sequence ID" value="NZ_CP032626.1"/>
</dbReference>
<protein>
    <submittedName>
        <fullName evidence="4">TetR/AcrR family transcriptional regulator</fullName>
    </submittedName>
</protein>
<evidence type="ECO:0000256" key="1">
    <source>
        <dbReference type="ARBA" id="ARBA00023125"/>
    </source>
</evidence>
<reference evidence="4 5" key="1">
    <citation type="submission" date="2018-09" db="EMBL/GenBank/DDBJ databases">
        <title>Genome sequencing of strain BHWM-4.</title>
        <authorList>
            <person name="Heo J."/>
            <person name="Kim S.-J."/>
            <person name="Kwon S.-W."/>
        </authorList>
    </citation>
    <scope>NUCLEOTIDE SEQUENCE [LARGE SCALE GENOMIC DNA]</scope>
    <source>
        <strain evidence="4 5">BHWM-4</strain>
    </source>
</reference>
<dbReference type="Pfam" id="PF00440">
    <property type="entry name" value="TetR_N"/>
    <property type="match status" value="1"/>
</dbReference>
<evidence type="ECO:0000259" key="3">
    <source>
        <dbReference type="PROSITE" id="PS50977"/>
    </source>
</evidence>
<dbReference type="Gene3D" id="1.10.357.10">
    <property type="entry name" value="Tetracycline Repressor, domain 2"/>
    <property type="match status" value="1"/>
</dbReference>
<sequence length="213" mass="24293">MESTNYTSFNDWLENTKMPNGKRKVLQSAVKLFSVNGYNSTSTASIAKDCGLSEATVFKHFKSKKDLLKTIIDPLVNNLAPSFGDQFVSSVKGKALNINTMIEFIISNRFHFIEENHEVIFIVMNQILTDDKLRDKFGDIVVPKLKVVINKLTVLMAADDKISDDITTEELYRIIASQLLISTIQEYKFPSDDWDTEKQIKSMVKMTQRAIRK</sequence>
<accession>A0A387ASX2</accession>
<dbReference type="InterPro" id="IPR023772">
    <property type="entry name" value="DNA-bd_HTH_TetR-type_CS"/>
</dbReference>
<dbReference type="PROSITE" id="PS50977">
    <property type="entry name" value="HTH_TETR_2"/>
    <property type="match status" value="1"/>
</dbReference>
<keyword evidence="1 2" id="KW-0238">DNA-binding</keyword>
<organism evidence="4 5">
    <name type="scientific">Apilactobacillus bombintestini</name>
    <dbReference type="NCBI Taxonomy" id="2419772"/>
    <lineage>
        <taxon>Bacteria</taxon>
        <taxon>Bacillati</taxon>
        <taxon>Bacillota</taxon>
        <taxon>Bacilli</taxon>
        <taxon>Lactobacillales</taxon>
        <taxon>Lactobacillaceae</taxon>
        <taxon>Apilactobacillus</taxon>
    </lineage>
</organism>
<dbReference type="EMBL" id="CP032626">
    <property type="protein sequence ID" value="AYF93057.1"/>
    <property type="molecule type" value="Genomic_DNA"/>
</dbReference>
<dbReference type="PROSITE" id="PS01081">
    <property type="entry name" value="HTH_TETR_1"/>
    <property type="match status" value="1"/>
</dbReference>
<dbReference type="InterPro" id="IPR001647">
    <property type="entry name" value="HTH_TetR"/>
</dbReference>
<evidence type="ECO:0000256" key="2">
    <source>
        <dbReference type="PROSITE-ProRule" id="PRU00335"/>
    </source>
</evidence>
<feature type="DNA-binding region" description="H-T-H motif" evidence="2">
    <location>
        <begin position="42"/>
        <end position="61"/>
    </location>
</feature>
<keyword evidence="5" id="KW-1185">Reference proteome</keyword>